<feature type="transmembrane region" description="Helical" evidence="1">
    <location>
        <begin position="271"/>
        <end position="290"/>
    </location>
</feature>
<dbReference type="RefSeq" id="WP_126017314.1">
    <property type="nucleotide sequence ID" value="NZ_CP034437.1"/>
</dbReference>
<evidence type="ECO:0000313" key="3">
    <source>
        <dbReference type="Proteomes" id="UP000272528"/>
    </source>
</evidence>
<dbReference type="KEGG" id="palb:EJC50_19450"/>
<feature type="transmembrane region" description="Helical" evidence="1">
    <location>
        <begin position="7"/>
        <end position="29"/>
    </location>
</feature>
<proteinExistence type="predicted"/>
<dbReference type="Proteomes" id="UP000272528">
    <property type="component" value="Chromosome"/>
</dbReference>
<evidence type="ECO:0000313" key="2">
    <source>
        <dbReference type="EMBL" id="AZN41608.1"/>
    </source>
</evidence>
<feature type="transmembrane region" description="Helical" evidence="1">
    <location>
        <begin position="79"/>
        <end position="98"/>
    </location>
</feature>
<evidence type="ECO:0000256" key="1">
    <source>
        <dbReference type="SAM" id="Phobius"/>
    </source>
</evidence>
<feature type="transmembrane region" description="Helical" evidence="1">
    <location>
        <begin position="193"/>
        <end position="213"/>
    </location>
</feature>
<keyword evidence="3" id="KW-1185">Reference proteome</keyword>
<name>A0A3S9A779_9BACL</name>
<feature type="transmembrane region" description="Helical" evidence="1">
    <location>
        <begin position="153"/>
        <end position="172"/>
    </location>
</feature>
<dbReference type="EMBL" id="CP034437">
    <property type="protein sequence ID" value="AZN41608.1"/>
    <property type="molecule type" value="Genomic_DNA"/>
</dbReference>
<feature type="transmembrane region" description="Helical" evidence="1">
    <location>
        <begin position="219"/>
        <end position="240"/>
    </location>
</feature>
<accession>A0A3S9A779</accession>
<keyword evidence="1" id="KW-0812">Transmembrane</keyword>
<sequence length="624" mass="69551">MTYARLIVLLLAFEVLVTALVGLGIYFGFTVFPYMQPSVSTASGNVVQSTGFNATIPLYMPSLADLKVPYTYLKQGGQSWGIGGFVVSAAILALQSFVRGMYLGGLKGWAWNAKKLPLFACGRRYFKDMLKWTVFQTVLGVLTIYLTAVFIPFGLLLIIVLFVYSLTPYLIVLQECSCDEALSRAPRLFRRNFGRLFPLALLAFLCTGIISAFKASAPPWGYAVPLLAYACVGTLLIGALMRNLATGLKLDRKTVPEPLFQEVQMSGLSKVVILLLVPILVGSGIFAASGRHLSAFQLGSKQRLEGISYNANFSDVFYSSEQRYTAYEWKMEDYRISIKLPDLSGKRRPADLRGVADITWQINREVRTVSGNTTMISVEPVTYTSRLMYRLVRETADDGSVYYSSINGSASILPASEHPHDPLSVQMMISGDGNQIYVLQYPTRFDSSQVFRVSHDGKYLLTGTSQVNPNDFHTYWFSAKQNNEQLFDFSSAKNRLNYLQSFNRAYTALACAMQEGDGRMVVEILESLRRAGVQVKTPDRDEKAWTEDLRGRYEGASLQETLKLLTRAGVQLGYEAHELTDQSDDKIGVYRFAISFPQGMYDITYKESKADGKLLSVEVKDASI</sequence>
<keyword evidence="1" id="KW-0472">Membrane</keyword>
<reference evidence="3" key="1">
    <citation type="submission" date="2018-12" db="EMBL/GenBank/DDBJ databases">
        <title>Genome sequence of Peanibacillus sp.</title>
        <authorList>
            <person name="Subramani G."/>
            <person name="Srinivasan S."/>
            <person name="Kim M.K."/>
        </authorList>
    </citation>
    <scope>NUCLEOTIDE SEQUENCE [LARGE SCALE GENOMIC DNA]</scope>
    <source>
        <strain evidence="3">18JY67-1</strain>
    </source>
</reference>
<feature type="transmembrane region" description="Helical" evidence="1">
    <location>
        <begin position="129"/>
        <end position="147"/>
    </location>
</feature>
<dbReference type="AlphaFoldDB" id="A0A3S9A779"/>
<gene>
    <name evidence="2" type="ORF">EJC50_19450</name>
</gene>
<protein>
    <submittedName>
        <fullName evidence="2">Uncharacterized protein</fullName>
    </submittedName>
</protein>
<organism evidence="2 3">
    <name type="scientific">Paenibacillus albus</name>
    <dbReference type="NCBI Taxonomy" id="2495582"/>
    <lineage>
        <taxon>Bacteria</taxon>
        <taxon>Bacillati</taxon>
        <taxon>Bacillota</taxon>
        <taxon>Bacilli</taxon>
        <taxon>Bacillales</taxon>
        <taxon>Paenibacillaceae</taxon>
        <taxon>Paenibacillus</taxon>
    </lineage>
</organism>
<keyword evidence="1" id="KW-1133">Transmembrane helix</keyword>
<dbReference type="OrthoDB" id="2493042at2"/>